<keyword evidence="2" id="KW-0812">Transmembrane</keyword>
<feature type="compositionally biased region" description="Acidic residues" evidence="1">
    <location>
        <begin position="654"/>
        <end position="671"/>
    </location>
</feature>
<dbReference type="Proteomes" id="UP001491310">
    <property type="component" value="Unassembled WGS sequence"/>
</dbReference>
<reference evidence="3 4" key="1">
    <citation type="journal article" date="2024" name="Nat. Commun.">
        <title>Phylogenomics reveals the evolutionary origins of lichenization in chlorophyte algae.</title>
        <authorList>
            <person name="Puginier C."/>
            <person name="Libourel C."/>
            <person name="Otte J."/>
            <person name="Skaloud P."/>
            <person name="Haon M."/>
            <person name="Grisel S."/>
            <person name="Petersen M."/>
            <person name="Berrin J.G."/>
            <person name="Delaux P.M."/>
            <person name="Dal Grande F."/>
            <person name="Keller J."/>
        </authorList>
    </citation>
    <scope>NUCLEOTIDE SEQUENCE [LARGE SCALE GENOMIC DNA]</scope>
    <source>
        <strain evidence="3 4">SAG 216-7</strain>
    </source>
</reference>
<sequence length="690" mass="76135">MGRYIAVEDFYSPRAERSQQSFPGNALYGGTPSQSPTKPGSRGKERHLCLLLLLLLPALTGLAVMGVRLRMSEAEQRALDNMPPPGMFNAAARTGSSSFPSASASSGSSNGRYAFMSEQGGEIDLLRKQSYQEMRDRNRDRMPNWARKGLNAVKKLFEKDPFLTYVLPEGPPTWMYQWLVYGRKNPVPLWDARTFGPKANYPWGSADQLCSILNSTDDVALVGNGPLSQEQREEISRAGKVVRFNALNNRLPGERVDVWLVRYNGMGPANYWGFKQLRYTEAEEVVRQASGVVFLGGHPTRFMAYAVEELLTWYPFVPVEKTMQVNITGYWDLYNQVLSDSTSLARAGAMPSSGLLGVLTTVACLRPDQKLRIFGFNWNKGNWFMHKMDAEQKIIRRLLAGRQVEINPTACDGMYTCDKLCDGLFYRLAKDGDKSVCEQRAKEDKERQKKEDAAQHMRNRQRAMDAMYGSTSYSRQAALEASIASAKMEPDWVRDNSIKFKGKAGAPAASSGVTGPSSATSTIQAVTLASGDDDVMVPLALEEREDGFLYTEHGERLGTAAALSAGSVTAVVQEPQKKLMPGVELVAAQELLALQGARADLNPEGADYEYEDEAEDERVSGQGILNKSVEDQPAQRPPKDIADAVVGVQHIEAEEGLTEAEGDDEAEEYEGSGEAKRLLKSSRARALLAR</sequence>
<evidence type="ECO:0000256" key="1">
    <source>
        <dbReference type="SAM" id="MobiDB-lite"/>
    </source>
</evidence>
<feature type="transmembrane region" description="Helical" evidence="2">
    <location>
        <begin position="48"/>
        <end position="67"/>
    </location>
</feature>
<keyword evidence="2" id="KW-1133">Transmembrane helix</keyword>
<evidence type="ECO:0000256" key="2">
    <source>
        <dbReference type="SAM" id="Phobius"/>
    </source>
</evidence>
<feature type="region of interest" description="Disordered" evidence="1">
    <location>
        <begin position="440"/>
        <end position="459"/>
    </location>
</feature>
<accession>A0ABR2YV64</accession>
<feature type="region of interest" description="Disordered" evidence="1">
    <location>
        <begin position="654"/>
        <end position="676"/>
    </location>
</feature>
<comment type="caution">
    <text evidence="3">The sequence shown here is derived from an EMBL/GenBank/DDBJ whole genome shotgun (WGS) entry which is preliminary data.</text>
</comment>
<feature type="compositionally biased region" description="Basic and acidic residues" evidence="1">
    <location>
        <begin position="440"/>
        <end position="455"/>
    </location>
</feature>
<evidence type="ECO:0000313" key="3">
    <source>
        <dbReference type="EMBL" id="KAK9915571.1"/>
    </source>
</evidence>
<organism evidence="3 4">
    <name type="scientific">Coccomyxa subellipsoidea</name>
    <dbReference type="NCBI Taxonomy" id="248742"/>
    <lineage>
        <taxon>Eukaryota</taxon>
        <taxon>Viridiplantae</taxon>
        <taxon>Chlorophyta</taxon>
        <taxon>core chlorophytes</taxon>
        <taxon>Trebouxiophyceae</taxon>
        <taxon>Trebouxiophyceae incertae sedis</taxon>
        <taxon>Coccomyxaceae</taxon>
        <taxon>Coccomyxa</taxon>
    </lineage>
</organism>
<proteinExistence type="predicted"/>
<dbReference type="EMBL" id="JALJOT010000004">
    <property type="protein sequence ID" value="KAK9915571.1"/>
    <property type="molecule type" value="Genomic_DNA"/>
</dbReference>
<keyword evidence="4" id="KW-1185">Reference proteome</keyword>
<name>A0ABR2YV64_9CHLO</name>
<evidence type="ECO:0000313" key="4">
    <source>
        <dbReference type="Proteomes" id="UP001491310"/>
    </source>
</evidence>
<protein>
    <submittedName>
        <fullName evidence="3">Uncharacterized protein</fullName>
    </submittedName>
</protein>
<feature type="region of interest" description="Disordered" evidence="1">
    <location>
        <begin position="15"/>
        <end position="42"/>
    </location>
</feature>
<keyword evidence="2" id="KW-0472">Membrane</keyword>
<gene>
    <name evidence="3" type="ORF">WJX75_000975</name>
</gene>